<protein>
    <submittedName>
        <fullName evidence="1">Uncharacterized protein</fullName>
    </submittedName>
</protein>
<keyword evidence="2" id="KW-1185">Reference proteome</keyword>
<reference evidence="1" key="1">
    <citation type="journal article" date="2022" name="Front. Genet.">
        <title>Chromosome-Scale Assembly of the Dendrobium nobile Genome Provides Insights Into the Molecular Mechanism of the Biosynthesis of the Medicinal Active Ingredient of Dendrobium.</title>
        <authorList>
            <person name="Xu Q."/>
            <person name="Niu S.-C."/>
            <person name="Li K.-L."/>
            <person name="Zheng P.-J."/>
            <person name="Zhang X.-J."/>
            <person name="Jia Y."/>
            <person name="Liu Y."/>
            <person name="Niu Y.-X."/>
            <person name="Yu L.-H."/>
            <person name="Chen D.-F."/>
            <person name="Zhang G.-Q."/>
        </authorList>
    </citation>
    <scope>NUCLEOTIDE SEQUENCE</scope>
    <source>
        <tissue evidence="1">Leaf</tissue>
    </source>
</reference>
<proteinExistence type="predicted"/>
<dbReference type="EMBL" id="JAGYWB010000013">
    <property type="protein sequence ID" value="KAI0499831.1"/>
    <property type="molecule type" value="Genomic_DNA"/>
</dbReference>
<accession>A0A8T3AUP5</accession>
<gene>
    <name evidence="1" type="ORF">KFK09_018039</name>
</gene>
<organism evidence="1 2">
    <name type="scientific">Dendrobium nobile</name>
    <name type="common">Orchid</name>
    <dbReference type="NCBI Taxonomy" id="94219"/>
    <lineage>
        <taxon>Eukaryota</taxon>
        <taxon>Viridiplantae</taxon>
        <taxon>Streptophyta</taxon>
        <taxon>Embryophyta</taxon>
        <taxon>Tracheophyta</taxon>
        <taxon>Spermatophyta</taxon>
        <taxon>Magnoliopsida</taxon>
        <taxon>Liliopsida</taxon>
        <taxon>Asparagales</taxon>
        <taxon>Orchidaceae</taxon>
        <taxon>Epidendroideae</taxon>
        <taxon>Malaxideae</taxon>
        <taxon>Dendrobiinae</taxon>
        <taxon>Dendrobium</taxon>
    </lineage>
</organism>
<name>A0A8T3AUP5_DENNO</name>
<evidence type="ECO:0000313" key="1">
    <source>
        <dbReference type="EMBL" id="KAI0499831.1"/>
    </source>
</evidence>
<evidence type="ECO:0000313" key="2">
    <source>
        <dbReference type="Proteomes" id="UP000829196"/>
    </source>
</evidence>
<comment type="caution">
    <text evidence="1">The sequence shown here is derived from an EMBL/GenBank/DDBJ whole genome shotgun (WGS) entry which is preliminary data.</text>
</comment>
<sequence length="121" mass="13600">MSSHRLPPHVIDYHHFWTYTYPIVSSNSKVADEELGCPVAGNLRPVTPVGLAATAIYSNAHVDGDRPLINVPISIDYKETLLAQFASKDHVVVQGDWLTDSSSRRHDEWLDDEFGEEIIEK</sequence>
<dbReference type="Proteomes" id="UP000829196">
    <property type="component" value="Unassembled WGS sequence"/>
</dbReference>
<dbReference type="AlphaFoldDB" id="A0A8T3AUP5"/>